<dbReference type="PANTHER" id="PTHR43877:SF2">
    <property type="entry name" value="AMINOALKYLPHOSPHONATE N-ACETYLTRANSFERASE-RELATED"/>
    <property type="match status" value="1"/>
</dbReference>
<gene>
    <name evidence="4" type="ordered locus">Shel_25620</name>
</gene>
<dbReference type="GO" id="GO:0016747">
    <property type="term" value="F:acyltransferase activity, transferring groups other than amino-acyl groups"/>
    <property type="evidence" value="ECO:0007669"/>
    <property type="project" value="InterPro"/>
</dbReference>
<dbReference type="PANTHER" id="PTHR43877">
    <property type="entry name" value="AMINOALKYLPHOSPHONATE N-ACETYLTRANSFERASE-RELATED-RELATED"/>
    <property type="match status" value="1"/>
</dbReference>
<evidence type="ECO:0000313" key="4">
    <source>
        <dbReference type="EMBL" id="ACV23569.1"/>
    </source>
</evidence>
<dbReference type="CDD" id="cd04301">
    <property type="entry name" value="NAT_SF"/>
    <property type="match status" value="1"/>
</dbReference>
<dbReference type="InterPro" id="IPR016181">
    <property type="entry name" value="Acyl_CoA_acyltransferase"/>
</dbReference>
<evidence type="ECO:0000313" key="5">
    <source>
        <dbReference type="Proteomes" id="UP000002026"/>
    </source>
</evidence>
<dbReference type="Pfam" id="PF00583">
    <property type="entry name" value="Acetyltransf_1"/>
    <property type="match status" value="1"/>
</dbReference>
<dbReference type="Gene3D" id="3.40.630.30">
    <property type="match status" value="1"/>
</dbReference>
<name>C7N2R1_SLAHD</name>
<dbReference type="RefSeq" id="WP_012799667.1">
    <property type="nucleotide sequence ID" value="NC_013165.1"/>
</dbReference>
<sequence>MSIEIRKASADDLKLLTEWRIRVLREVFSTPDDADMEDLRAANEAYYREHVPDGTHTACFAVDTGNGRIVGCGGICYQHEMPSPDNPTGTCGYLMNIFAVPELRGRGIGRKVVEFLIADARARGIGKIYLESSQMAKSLYRSIGFEDLPDYMKL</sequence>
<protein>
    <submittedName>
        <fullName evidence="4">Acetyltransferase</fullName>
    </submittedName>
</protein>
<dbReference type="InterPro" id="IPR050832">
    <property type="entry name" value="Bact_Acetyltransf"/>
</dbReference>
<evidence type="ECO:0000259" key="3">
    <source>
        <dbReference type="PROSITE" id="PS51186"/>
    </source>
</evidence>
<dbReference type="eggNOG" id="COG0456">
    <property type="taxonomic scope" value="Bacteria"/>
</dbReference>
<reference evidence="4 5" key="1">
    <citation type="journal article" date="2009" name="Stand. Genomic Sci.">
        <title>Complete genome sequence of Slackia heliotrinireducens type strain (RHS 1).</title>
        <authorList>
            <person name="Pukall R."/>
            <person name="Lapidus A."/>
            <person name="Nolan M."/>
            <person name="Copeland A."/>
            <person name="Glavina Del Rio T."/>
            <person name="Lucas S."/>
            <person name="Chen F."/>
            <person name="Tice H."/>
            <person name="Cheng J.F."/>
            <person name="Chertkov O."/>
            <person name="Bruce D."/>
            <person name="Goodwin L."/>
            <person name="Kuske C."/>
            <person name="Brettin T."/>
            <person name="Detter J.C."/>
            <person name="Han C."/>
            <person name="Pitluck S."/>
            <person name="Pati A."/>
            <person name="Mavrommatis K."/>
            <person name="Ivanova N."/>
            <person name="Ovchinnikova G."/>
            <person name="Chen A."/>
            <person name="Palaniappan K."/>
            <person name="Schneider S."/>
            <person name="Rohde M."/>
            <person name="Chain P."/>
            <person name="D'haeseleer P."/>
            <person name="Goker M."/>
            <person name="Bristow J."/>
            <person name="Eisen J.A."/>
            <person name="Markowitz V."/>
            <person name="Kyrpides N.C."/>
            <person name="Klenk H.P."/>
            <person name="Hugenholtz P."/>
        </authorList>
    </citation>
    <scope>NUCLEOTIDE SEQUENCE [LARGE SCALE GENOMIC DNA]</scope>
    <source>
        <strain evidence="5">ATCC 29202 / DSM 20476 / NCTC 11029 / RHS 1</strain>
    </source>
</reference>
<keyword evidence="2" id="KW-0012">Acyltransferase</keyword>
<dbReference type="KEGG" id="shi:Shel_25620"/>
<keyword evidence="1 4" id="KW-0808">Transferase</keyword>
<keyword evidence="5" id="KW-1185">Reference proteome</keyword>
<dbReference type="PROSITE" id="PS51186">
    <property type="entry name" value="GNAT"/>
    <property type="match status" value="1"/>
</dbReference>
<dbReference type="HOGENOM" id="CLU_013985_35_2_11"/>
<evidence type="ECO:0000256" key="1">
    <source>
        <dbReference type="ARBA" id="ARBA00022679"/>
    </source>
</evidence>
<dbReference type="STRING" id="471855.Shel_25620"/>
<dbReference type="AlphaFoldDB" id="C7N2R1"/>
<accession>C7N2R1</accession>
<dbReference type="Proteomes" id="UP000002026">
    <property type="component" value="Chromosome"/>
</dbReference>
<organism evidence="4 5">
    <name type="scientific">Slackia heliotrinireducens (strain ATCC 29202 / DSM 20476 / NCTC 11029 / RHS 1)</name>
    <name type="common">Peptococcus heliotrinreducens</name>
    <dbReference type="NCBI Taxonomy" id="471855"/>
    <lineage>
        <taxon>Bacteria</taxon>
        <taxon>Bacillati</taxon>
        <taxon>Actinomycetota</taxon>
        <taxon>Coriobacteriia</taxon>
        <taxon>Eggerthellales</taxon>
        <taxon>Eggerthellaceae</taxon>
        <taxon>Slackia</taxon>
    </lineage>
</organism>
<dbReference type="InterPro" id="IPR000182">
    <property type="entry name" value="GNAT_dom"/>
</dbReference>
<evidence type="ECO:0000256" key="2">
    <source>
        <dbReference type="ARBA" id="ARBA00023315"/>
    </source>
</evidence>
<dbReference type="SUPFAM" id="SSF55729">
    <property type="entry name" value="Acyl-CoA N-acyltransferases (Nat)"/>
    <property type="match status" value="1"/>
</dbReference>
<proteinExistence type="predicted"/>
<feature type="domain" description="N-acetyltransferase" evidence="3">
    <location>
        <begin position="3"/>
        <end position="154"/>
    </location>
</feature>
<dbReference type="EMBL" id="CP001684">
    <property type="protein sequence ID" value="ACV23569.1"/>
    <property type="molecule type" value="Genomic_DNA"/>
</dbReference>